<evidence type="ECO:0000313" key="6">
    <source>
        <dbReference type="EMBL" id="PPQ78847.1"/>
    </source>
</evidence>
<proteinExistence type="predicted"/>
<name>A0A409WK23_PSICY</name>
<evidence type="ECO:0000256" key="4">
    <source>
        <dbReference type="ARBA" id="ARBA00023136"/>
    </source>
</evidence>
<feature type="transmembrane region" description="Helical" evidence="5">
    <location>
        <begin position="442"/>
        <end position="463"/>
    </location>
</feature>
<dbReference type="GO" id="GO:0015087">
    <property type="term" value="F:cobalt ion transmembrane transporter activity"/>
    <property type="evidence" value="ECO:0007669"/>
    <property type="project" value="TreeGrafter"/>
</dbReference>
<dbReference type="Gene3D" id="1.20.58.340">
    <property type="entry name" value="Magnesium transport protein CorA, transmembrane region"/>
    <property type="match status" value="1"/>
</dbReference>
<protein>
    <submittedName>
        <fullName evidence="6">Uncharacterized protein</fullName>
    </submittedName>
</protein>
<dbReference type="Pfam" id="PF01544">
    <property type="entry name" value="CorA"/>
    <property type="match status" value="1"/>
</dbReference>
<reference evidence="6 7" key="1">
    <citation type="journal article" date="2018" name="Evol. Lett.">
        <title>Horizontal gene cluster transfer increased hallucinogenic mushroom diversity.</title>
        <authorList>
            <person name="Reynolds H.T."/>
            <person name="Vijayakumar V."/>
            <person name="Gluck-Thaler E."/>
            <person name="Korotkin H.B."/>
            <person name="Matheny P.B."/>
            <person name="Slot J.C."/>
        </authorList>
    </citation>
    <scope>NUCLEOTIDE SEQUENCE [LARGE SCALE GENOMIC DNA]</scope>
    <source>
        <strain evidence="6 7">2631</strain>
    </source>
</reference>
<dbReference type="InterPro" id="IPR002523">
    <property type="entry name" value="MgTranspt_CorA/ZnTranspt_ZntB"/>
</dbReference>
<dbReference type="STRING" id="93625.A0A409WK23"/>
<feature type="transmembrane region" description="Helical" evidence="5">
    <location>
        <begin position="475"/>
        <end position="496"/>
    </location>
</feature>
<dbReference type="Proteomes" id="UP000283269">
    <property type="component" value="Unassembled WGS sequence"/>
</dbReference>
<sequence>MANPVYPQELLPDETFLPPRIPYAAYRHAVPSGPWPWFDLIDDDAPFPLVPSAIDNLPDSVNPEQVSQAHTWRKYPELFFPNWTPLRLKKSRIDRVISQQSDRPCVLYNIDVGCDGHFSQADRHLVTKENEENFWTMMTERRLDRNRVRLLFVENLSGRVLQMLGARYTIEPFFFSSSLNWIPSRYQESVKQNHGDHITITLTFLRTMANPMTTSNTPSVGRQSFSHIMSRDGTRTIDVQAPLILKSRDDSRILLLDLIALHMVRRKDASGSTVISYHPTPEWKSTSALYLHSRVRYAGESVYWQELFRQSQDPTLVLLCMLWHPLYAWDESFEILYTHICSLESRVLSENDIHLTRELHIIRAYLLHYASLLEIFRKTIIFLRDTPNPAMQDHVEYQKSANVMSRECDTLMSEIERLEMFRRMQEMRLDNVMKFNPFGKELISYLTMIFLPASFVASVFGMNLADLQNGAFGTLAHYFEVVIPLTGLTIWIIVALHQNQARHDDVGTGIFHRLRWPIRSVKYMITLMGKRGQRVDEGVQG</sequence>
<dbReference type="AlphaFoldDB" id="A0A409WK23"/>
<evidence type="ECO:0000256" key="1">
    <source>
        <dbReference type="ARBA" id="ARBA00004651"/>
    </source>
</evidence>
<keyword evidence="3 5" id="KW-1133">Transmembrane helix</keyword>
<dbReference type="PANTHER" id="PTHR46494:SF1">
    <property type="entry name" value="CORA FAMILY METAL ION TRANSPORTER (EUROFUNG)"/>
    <property type="match status" value="1"/>
</dbReference>
<gene>
    <name evidence="6" type="ORF">CVT25_010633</name>
</gene>
<organism evidence="6 7">
    <name type="scientific">Psilocybe cyanescens</name>
    <dbReference type="NCBI Taxonomy" id="93625"/>
    <lineage>
        <taxon>Eukaryota</taxon>
        <taxon>Fungi</taxon>
        <taxon>Dikarya</taxon>
        <taxon>Basidiomycota</taxon>
        <taxon>Agaricomycotina</taxon>
        <taxon>Agaricomycetes</taxon>
        <taxon>Agaricomycetidae</taxon>
        <taxon>Agaricales</taxon>
        <taxon>Agaricineae</taxon>
        <taxon>Strophariaceae</taxon>
        <taxon>Psilocybe</taxon>
    </lineage>
</organism>
<dbReference type="SUPFAM" id="SSF144083">
    <property type="entry name" value="Magnesium transport protein CorA, transmembrane region"/>
    <property type="match status" value="1"/>
</dbReference>
<evidence type="ECO:0000256" key="5">
    <source>
        <dbReference type="SAM" id="Phobius"/>
    </source>
</evidence>
<dbReference type="PANTHER" id="PTHR46494">
    <property type="entry name" value="CORA FAMILY METAL ION TRANSPORTER (EUROFUNG)"/>
    <property type="match status" value="1"/>
</dbReference>
<comment type="subcellular location">
    <subcellularLocation>
        <location evidence="1">Cell membrane</location>
        <topology evidence="1">Multi-pass membrane protein</topology>
    </subcellularLocation>
</comment>
<dbReference type="EMBL" id="NHYD01003404">
    <property type="protein sequence ID" value="PPQ78847.1"/>
    <property type="molecule type" value="Genomic_DNA"/>
</dbReference>
<dbReference type="InterPro" id="IPR045863">
    <property type="entry name" value="CorA_TM1_TM2"/>
</dbReference>
<dbReference type="InParanoid" id="A0A409WK23"/>
<dbReference type="GO" id="GO:0050897">
    <property type="term" value="F:cobalt ion binding"/>
    <property type="evidence" value="ECO:0007669"/>
    <property type="project" value="TreeGrafter"/>
</dbReference>
<dbReference type="GO" id="GO:0000287">
    <property type="term" value="F:magnesium ion binding"/>
    <property type="evidence" value="ECO:0007669"/>
    <property type="project" value="TreeGrafter"/>
</dbReference>
<accession>A0A409WK23</accession>
<evidence type="ECO:0000256" key="2">
    <source>
        <dbReference type="ARBA" id="ARBA00022692"/>
    </source>
</evidence>
<keyword evidence="4 5" id="KW-0472">Membrane</keyword>
<dbReference type="GO" id="GO:0005886">
    <property type="term" value="C:plasma membrane"/>
    <property type="evidence" value="ECO:0007669"/>
    <property type="project" value="UniProtKB-SubCell"/>
</dbReference>
<dbReference type="OrthoDB" id="3231000at2759"/>
<comment type="caution">
    <text evidence="6">The sequence shown here is derived from an EMBL/GenBank/DDBJ whole genome shotgun (WGS) entry which is preliminary data.</text>
</comment>
<evidence type="ECO:0000256" key="3">
    <source>
        <dbReference type="ARBA" id="ARBA00022989"/>
    </source>
</evidence>
<dbReference type="GO" id="GO:0015095">
    <property type="term" value="F:magnesium ion transmembrane transporter activity"/>
    <property type="evidence" value="ECO:0007669"/>
    <property type="project" value="TreeGrafter"/>
</dbReference>
<keyword evidence="7" id="KW-1185">Reference proteome</keyword>
<evidence type="ECO:0000313" key="7">
    <source>
        <dbReference type="Proteomes" id="UP000283269"/>
    </source>
</evidence>
<keyword evidence="2 5" id="KW-0812">Transmembrane</keyword>